<dbReference type="InterPro" id="IPR050547">
    <property type="entry name" value="DEAD_box_RNA_helicases"/>
</dbReference>
<dbReference type="NCBIfam" id="TIGR01587">
    <property type="entry name" value="cas3_core"/>
    <property type="match status" value="1"/>
</dbReference>
<dbReference type="InterPro" id="IPR006483">
    <property type="entry name" value="CRISPR-assoc_Cas3_HD"/>
</dbReference>
<reference evidence="14 15" key="1">
    <citation type="submission" date="2018-08" db="EMBL/GenBank/DDBJ databases">
        <title>Sequencing the genomes of 1000 actinobacteria strains.</title>
        <authorList>
            <person name="Klenk H.-P."/>
        </authorList>
    </citation>
    <scope>NUCLEOTIDE SEQUENCE [LARGE SCALE GENOMIC DNA]</scope>
    <source>
        <strain evidence="14 15">DSM 22891</strain>
    </source>
</reference>
<sequence length="944" mass="103708">MTLRDVSPRPPRPAHAGAAPAGVDGLLWGKSRNLPRDLSLRHYPLICHLVDVAAVALALWELVLTSGQRRRITRGLGLTDEDLAGRLIALWAALHDIGKATPSFQALDSALFTALVTGGRYPAGEPIDRLSHDRATHLVLGLLLHERGYRLDEASWVDSPAHRIAQLLGGHHGRFHEPLSPQFRKFGLAMAPELGDGPWHEQRMALFELLHHLLGCPTPPPQIDVEAAVLITGVTVVADWLASQESFLALRMAKLTLPDDGHLDAQTVASHFFRSRELAPELVRSAGLARVAMRQGTFQETFDCSPRPLQASIEEVLPRLVRGPGVLLVTAPTGEGKTEAALFAARLLGDAAGTPGLFVALPTMATADQMHRRVAAYASKCLTESAPLTLLHSTAWLSDTTADTSQEGRIVSEDESRGDNSKTTPTQWLRGRRRGVLAPLAVGTIDQVLTSVLRSRHNALRMLGLAGKVLIVDEAHAYDAYMQALLRRTLTWLGSMGVPAVLLSATLPARVGKGLIRAYLEGAAPNRSVQLGDLTYPGWMYADATTGEVTGQQVRTTQVRDLAVEIHAYQPGDRIQLMERMLTPLVEEGGSALVVCNTVADAQETYTVLCRRLADKPVTMLLLHARLPQWDRAERIAQVERWFGKSTAERPRATILVATQVVEQSLDLDFDFLVSDLAPLALLLQRAGRCHRHPNRIRPAWAATPRLAVLTPVDQAGVLAVPRSWGNVYDTSLLERTNRLLSSRADTSIRVPDDVQGLVDQVYGDFTVADEWLSDLDTARLADELAQEQLAQFVAIPRPYDVGDLHELSYGDIDDRLIATRLGADSLRILPLFVNEDGSRWLDASRTKAMPEHGSDPKGRFTRDEVRQILSYTVPAPADRWARILAEANPLPESWQDDPWLSDVVLLPQSWTQGRYTAAHINGVAVRLDPELGLVVTHRRGEHR</sequence>
<dbReference type="PANTHER" id="PTHR47963">
    <property type="entry name" value="DEAD-BOX ATP-DEPENDENT RNA HELICASE 47, MITOCHONDRIAL"/>
    <property type="match status" value="1"/>
</dbReference>
<evidence type="ECO:0000313" key="15">
    <source>
        <dbReference type="Proteomes" id="UP000256485"/>
    </source>
</evidence>
<dbReference type="Pfam" id="PF18019">
    <property type="entry name" value="Cas3_HD"/>
    <property type="match status" value="1"/>
</dbReference>
<dbReference type="GO" id="GO:0016787">
    <property type="term" value="F:hydrolase activity"/>
    <property type="evidence" value="ECO:0007669"/>
    <property type="project" value="UniProtKB-KW"/>
</dbReference>
<evidence type="ECO:0000256" key="3">
    <source>
        <dbReference type="ARBA" id="ARBA00022722"/>
    </source>
</evidence>
<dbReference type="GO" id="GO:0004518">
    <property type="term" value="F:nuclease activity"/>
    <property type="evidence" value="ECO:0007669"/>
    <property type="project" value="UniProtKB-KW"/>
</dbReference>
<dbReference type="InterPro" id="IPR041372">
    <property type="entry name" value="Cas3_C"/>
</dbReference>
<dbReference type="EMBL" id="QTUC01000001">
    <property type="protein sequence ID" value="REF36280.1"/>
    <property type="molecule type" value="Genomic_DNA"/>
</dbReference>
<dbReference type="SMR" id="A0A3D9V806"/>
<gene>
    <name evidence="14" type="ORF">DFJ64_1686</name>
</gene>
<dbReference type="InterPro" id="IPR027417">
    <property type="entry name" value="P-loop_NTPase"/>
</dbReference>
<dbReference type="GO" id="GO:0003724">
    <property type="term" value="F:RNA helicase activity"/>
    <property type="evidence" value="ECO:0007669"/>
    <property type="project" value="TreeGrafter"/>
</dbReference>
<evidence type="ECO:0000256" key="9">
    <source>
        <dbReference type="ARBA" id="ARBA00023118"/>
    </source>
</evidence>
<dbReference type="NCBIfam" id="TIGR01596">
    <property type="entry name" value="cas3_HD"/>
    <property type="match status" value="1"/>
</dbReference>
<dbReference type="Pfam" id="PF18395">
    <property type="entry name" value="Cas3_C"/>
    <property type="match status" value="1"/>
</dbReference>
<dbReference type="InterPro" id="IPR006474">
    <property type="entry name" value="Helicase_Cas3_CRISPR-ass_core"/>
</dbReference>
<keyword evidence="15" id="KW-1185">Reference proteome</keyword>
<dbReference type="Gene3D" id="1.10.3210.30">
    <property type="match status" value="1"/>
</dbReference>
<evidence type="ECO:0000256" key="6">
    <source>
        <dbReference type="ARBA" id="ARBA00022801"/>
    </source>
</evidence>
<dbReference type="SMART" id="SM00490">
    <property type="entry name" value="HELICc"/>
    <property type="match status" value="1"/>
</dbReference>
<dbReference type="RefSeq" id="WP_115849942.1">
    <property type="nucleotide sequence ID" value="NZ_QTUC01000001.1"/>
</dbReference>
<dbReference type="PROSITE" id="PS51192">
    <property type="entry name" value="HELICASE_ATP_BIND_1"/>
    <property type="match status" value="1"/>
</dbReference>
<dbReference type="PROSITE" id="PS51194">
    <property type="entry name" value="HELICASE_CTER"/>
    <property type="match status" value="1"/>
</dbReference>
<feature type="domain" description="Helicase C-terminal" evidence="12">
    <location>
        <begin position="577"/>
        <end position="756"/>
    </location>
</feature>
<evidence type="ECO:0000256" key="1">
    <source>
        <dbReference type="ARBA" id="ARBA00006847"/>
    </source>
</evidence>
<keyword evidence="5" id="KW-0547">Nucleotide-binding</keyword>
<dbReference type="InterPro" id="IPR011545">
    <property type="entry name" value="DEAD/DEAH_box_helicase_dom"/>
</dbReference>
<dbReference type="Pfam" id="PF00270">
    <property type="entry name" value="DEAD"/>
    <property type="match status" value="1"/>
</dbReference>
<comment type="caution">
    <text evidence="14">The sequence shown here is derived from an EMBL/GenBank/DDBJ whole genome shotgun (WGS) entry which is preliminary data.</text>
</comment>
<feature type="domain" description="HD Cas3-type" evidence="13">
    <location>
        <begin position="38"/>
        <end position="241"/>
    </location>
</feature>
<comment type="similarity">
    <text evidence="2">In the central section; belongs to the CRISPR-associated helicase Cas3 family.</text>
</comment>
<evidence type="ECO:0000256" key="8">
    <source>
        <dbReference type="ARBA" id="ARBA00022840"/>
    </source>
</evidence>
<comment type="similarity">
    <text evidence="1">In the N-terminal section; belongs to the CRISPR-associated nuclease Cas3-HD family.</text>
</comment>
<keyword evidence="7" id="KW-0347">Helicase</keyword>
<feature type="domain" description="Helicase ATP-binding" evidence="11">
    <location>
        <begin position="318"/>
        <end position="511"/>
    </location>
</feature>
<evidence type="ECO:0000313" key="14">
    <source>
        <dbReference type="EMBL" id="REF36280.1"/>
    </source>
</evidence>
<accession>A0A3D9V806</accession>
<evidence type="ECO:0000256" key="5">
    <source>
        <dbReference type="ARBA" id="ARBA00022741"/>
    </source>
</evidence>
<feature type="compositionally biased region" description="Basic and acidic residues" evidence="10">
    <location>
        <begin position="410"/>
        <end position="420"/>
    </location>
</feature>
<evidence type="ECO:0000256" key="4">
    <source>
        <dbReference type="ARBA" id="ARBA00022723"/>
    </source>
</evidence>
<dbReference type="GO" id="GO:0003723">
    <property type="term" value="F:RNA binding"/>
    <property type="evidence" value="ECO:0007669"/>
    <property type="project" value="TreeGrafter"/>
</dbReference>
<dbReference type="PANTHER" id="PTHR47963:SF9">
    <property type="entry name" value="CRISPR-ASSOCIATED ENDONUCLEASE_HELICASE CAS3"/>
    <property type="match status" value="1"/>
</dbReference>
<dbReference type="InterPro" id="IPR054712">
    <property type="entry name" value="Cas3-like_dom"/>
</dbReference>
<dbReference type="OrthoDB" id="9810236at2"/>
<keyword evidence="4" id="KW-0479">Metal-binding</keyword>
<dbReference type="Proteomes" id="UP000256485">
    <property type="component" value="Unassembled WGS sequence"/>
</dbReference>
<dbReference type="InterPro" id="IPR001650">
    <property type="entry name" value="Helicase_C-like"/>
</dbReference>
<dbReference type="Pfam" id="PF22590">
    <property type="entry name" value="Cas3-like_C_2"/>
    <property type="match status" value="1"/>
</dbReference>
<feature type="region of interest" description="Disordered" evidence="10">
    <location>
        <begin position="404"/>
        <end position="426"/>
    </location>
</feature>
<evidence type="ECO:0000256" key="7">
    <source>
        <dbReference type="ARBA" id="ARBA00022806"/>
    </source>
</evidence>
<name>A0A3D9V806_THECX</name>
<dbReference type="SUPFAM" id="SSF52540">
    <property type="entry name" value="P-loop containing nucleoside triphosphate hydrolases"/>
    <property type="match status" value="1"/>
</dbReference>
<keyword evidence="3" id="KW-0540">Nuclease</keyword>
<dbReference type="GO" id="GO:0005524">
    <property type="term" value="F:ATP binding"/>
    <property type="evidence" value="ECO:0007669"/>
    <property type="project" value="UniProtKB-KW"/>
</dbReference>
<evidence type="ECO:0000256" key="10">
    <source>
        <dbReference type="SAM" id="MobiDB-lite"/>
    </source>
</evidence>
<protein>
    <submittedName>
        <fullName evidence="14">CRISPR-associated Cas3 family helicase</fullName>
    </submittedName>
</protein>
<evidence type="ECO:0000256" key="2">
    <source>
        <dbReference type="ARBA" id="ARBA00009046"/>
    </source>
</evidence>
<evidence type="ECO:0000259" key="11">
    <source>
        <dbReference type="PROSITE" id="PS51192"/>
    </source>
</evidence>
<organism evidence="14 15">
    <name type="scientific">Thermasporomyces composti</name>
    <dbReference type="NCBI Taxonomy" id="696763"/>
    <lineage>
        <taxon>Bacteria</taxon>
        <taxon>Bacillati</taxon>
        <taxon>Actinomycetota</taxon>
        <taxon>Actinomycetes</taxon>
        <taxon>Propionibacteriales</taxon>
        <taxon>Nocardioidaceae</taxon>
        <taxon>Thermasporomyces</taxon>
    </lineage>
</organism>
<dbReference type="AlphaFoldDB" id="A0A3D9V806"/>
<evidence type="ECO:0000259" key="13">
    <source>
        <dbReference type="PROSITE" id="PS51643"/>
    </source>
</evidence>
<dbReference type="SMART" id="SM00487">
    <property type="entry name" value="DEXDc"/>
    <property type="match status" value="1"/>
</dbReference>
<dbReference type="InterPro" id="IPR014001">
    <property type="entry name" value="Helicase_ATP-bd"/>
</dbReference>
<dbReference type="CDD" id="cd09641">
    <property type="entry name" value="Cas3''_I"/>
    <property type="match status" value="1"/>
</dbReference>
<keyword evidence="6" id="KW-0378">Hydrolase</keyword>
<dbReference type="PROSITE" id="PS51643">
    <property type="entry name" value="HD_CAS3"/>
    <property type="match status" value="1"/>
</dbReference>
<keyword evidence="8" id="KW-0067">ATP-binding</keyword>
<proteinExistence type="inferred from homology"/>
<dbReference type="InterPro" id="IPR038257">
    <property type="entry name" value="CRISPR-assoc_Cas3_HD_sf"/>
</dbReference>
<dbReference type="Gene3D" id="3.40.50.300">
    <property type="entry name" value="P-loop containing nucleotide triphosphate hydrolases"/>
    <property type="match status" value="2"/>
</dbReference>
<dbReference type="GO" id="GO:0051607">
    <property type="term" value="P:defense response to virus"/>
    <property type="evidence" value="ECO:0007669"/>
    <property type="project" value="UniProtKB-KW"/>
</dbReference>
<dbReference type="GO" id="GO:0046872">
    <property type="term" value="F:metal ion binding"/>
    <property type="evidence" value="ECO:0007669"/>
    <property type="project" value="UniProtKB-KW"/>
</dbReference>
<evidence type="ECO:0000259" key="12">
    <source>
        <dbReference type="PROSITE" id="PS51194"/>
    </source>
</evidence>
<keyword evidence="9" id="KW-0051">Antiviral defense</keyword>